<dbReference type="GO" id="GO:0005739">
    <property type="term" value="C:mitochondrion"/>
    <property type="evidence" value="ECO:0007669"/>
    <property type="project" value="TreeGrafter"/>
</dbReference>
<evidence type="ECO:0000313" key="3">
    <source>
        <dbReference type="EMBL" id="GAX78694.1"/>
    </source>
</evidence>
<reference evidence="3 4" key="1">
    <citation type="submission" date="2017-08" db="EMBL/GenBank/DDBJ databases">
        <title>Acidophilic green algal genome provides insights into adaptation to an acidic environment.</title>
        <authorList>
            <person name="Hirooka S."/>
            <person name="Hirose Y."/>
            <person name="Kanesaki Y."/>
            <person name="Higuchi S."/>
            <person name="Fujiwara T."/>
            <person name="Onuma R."/>
            <person name="Era A."/>
            <person name="Ohbayashi R."/>
            <person name="Uzuka A."/>
            <person name="Nozaki H."/>
            <person name="Yoshikawa H."/>
            <person name="Miyagishima S.Y."/>
        </authorList>
    </citation>
    <scope>NUCLEOTIDE SEQUENCE [LARGE SCALE GENOMIC DNA]</scope>
    <source>
        <strain evidence="3 4">NIES-2499</strain>
    </source>
</reference>
<dbReference type="Pfam" id="PF03981">
    <property type="entry name" value="Ubiq_cyt_C_chap"/>
    <property type="match status" value="1"/>
</dbReference>
<name>A0A250X6H9_9CHLO</name>
<dbReference type="InterPro" id="IPR007129">
    <property type="entry name" value="Ubiqinol_cyt_c_chaperone_CPB3"/>
</dbReference>
<keyword evidence="4" id="KW-1185">Reference proteome</keyword>
<dbReference type="PANTHER" id="PTHR12184">
    <property type="entry name" value="UBIQUINOL-CYTOCHROME C REDUCTASE COMPLEX ASSEMBLY FACTOR 1 FAMILY MEMBER"/>
    <property type="match status" value="1"/>
</dbReference>
<accession>A0A250X6H9</accession>
<protein>
    <recommendedName>
        <fullName evidence="2">Ubiquinol-cytochrome c chaperone domain-containing protein</fullName>
    </recommendedName>
</protein>
<gene>
    <name evidence="3" type="ORF">CEUSTIGMA_g6132.t1</name>
</gene>
<organism evidence="3 4">
    <name type="scientific">Chlamydomonas eustigma</name>
    <dbReference type="NCBI Taxonomy" id="1157962"/>
    <lineage>
        <taxon>Eukaryota</taxon>
        <taxon>Viridiplantae</taxon>
        <taxon>Chlorophyta</taxon>
        <taxon>core chlorophytes</taxon>
        <taxon>Chlorophyceae</taxon>
        <taxon>CS clade</taxon>
        <taxon>Chlamydomonadales</taxon>
        <taxon>Chlamydomonadaceae</taxon>
        <taxon>Chlamydomonas</taxon>
    </lineage>
</organism>
<evidence type="ECO:0000256" key="1">
    <source>
        <dbReference type="ARBA" id="ARBA00006407"/>
    </source>
</evidence>
<comment type="similarity">
    <text evidence="1">Belongs to the CBP3 family.</text>
</comment>
<dbReference type="EMBL" id="BEGY01000034">
    <property type="protein sequence ID" value="GAX78694.1"/>
    <property type="molecule type" value="Genomic_DNA"/>
</dbReference>
<sequence length="295" mass="33140">MNSCSFGVIRALPSQLGISCFLNASTKSLAASQIFHVLSSQHQETHYGQLLFKQIYSTHSQALMQMANALSLPAKSLRCERPPIKLPSPLNNSMGRMLLKGLGFYSHKSRLLHGGQDLYKAIKEQCDDGVLIKAFDLDPEVFFSTFTLLSLHVWLVVHRLGHRNDADIKDFRQRFYALFQHDVEKRVHHAGVQVGVGKWLRKLESVFYSSGIALDKVLSGESKETFTDVILQHYMGGDSSKRGQAAVVARYVQRELHCMQLTEDESILMGHIQFSREPFEPFRAAMTAAAEVKSG</sequence>
<comment type="caution">
    <text evidence="3">The sequence shown here is derived from an EMBL/GenBank/DDBJ whole genome shotgun (WGS) entry which is preliminary data.</text>
</comment>
<evidence type="ECO:0000259" key="2">
    <source>
        <dbReference type="Pfam" id="PF03981"/>
    </source>
</evidence>
<dbReference type="Proteomes" id="UP000232323">
    <property type="component" value="Unassembled WGS sequence"/>
</dbReference>
<dbReference type="PANTHER" id="PTHR12184:SF1">
    <property type="entry name" value="UBIQUINOL-CYTOCHROME-C REDUCTASE COMPLEX ASSEMBLY FACTOR 1"/>
    <property type="match status" value="1"/>
</dbReference>
<dbReference type="AlphaFoldDB" id="A0A250X6H9"/>
<dbReference type="GO" id="GO:0034551">
    <property type="term" value="P:mitochondrial respiratory chain complex III assembly"/>
    <property type="evidence" value="ECO:0007669"/>
    <property type="project" value="TreeGrafter"/>
</dbReference>
<evidence type="ECO:0000313" key="4">
    <source>
        <dbReference type="Proteomes" id="UP000232323"/>
    </source>
</evidence>
<dbReference type="STRING" id="1157962.A0A250X6H9"/>
<dbReference type="InterPro" id="IPR021150">
    <property type="entry name" value="Ubiq_cyt_c_chap"/>
</dbReference>
<proteinExistence type="inferred from homology"/>
<feature type="domain" description="Ubiquinol-cytochrome c chaperone" evidence="2">
    <location>
        <begin position="140"/>
        <end position="274"/>
    </location>
</feature>
<dbReference type="OrthoDB" id="10253878at2759"/>